<dbReference type="SUPFAM" id="SSF54001">
    <property type="entry name" value="Cysteine proteinases"/>
    <property type="match status" value="2"/>
</dbReference>
<gene>
    <name evidence="7" type="ORF">OVA965_LOCUS13755</name>
    <name evidence="8" type="ORF">TMI583_LOCUS13758</name>
</gene>
<keyword evidence="3" id="KW-0378">Hydrolase</keyword>
<dbReference type="GO" id="GO:0006508">
    <property type="term" value="P:proteolysis"/>
    <property type="evidence" value="ECO:0007669"/>
    <property type="project" value="UniProtKB-KW"/>
</dbReference>
<evidence type="ECO:0000256" key="1">
    <source>
        <dbReference type="ARBA" id="ARBA00007623"/>
    </source>
</evidence>
<dbReference type="Proteomes" id="UP000677228">
    <property type="component" value="Unassembled WGS sequence"/>
</dbReference>
<dbReference type="InterPro" id="IPR001300">
    <property type="entry name" value="Peptidase_C2_calpain_cat"/>
</dbReference>
<dbReference type="Pfam" id="PF01067">
    <property type="entry name" value="Calpain_III"/>
    <property type="match status" value="1"/>
</dbReference>
<evidence type="ECO:0000256" key="5">
    <source>
        <dbReference type="PROSITE-ProRule" id="PRU00239"/>
    </source>
</evidence>
<dbReference type="GO" id="GO:0005737">
    <property type="term" value="C:cytoplasm"/>
    <property type="evidence" value="ECO:0007669"/>
    <property type="project" value="TreeGrafter"/>
</dbReference>
<sequence length="747" mass="86930">MPSKSERTLLVPFIKTQLFDSIQQHLPHEPAFIDQSFSTNSKSLGDLVSSTLNIIWKRPKEFCNNPVFTVNHVRNFQPNESSTETNVFIQTDIVIQTPRIKSPRQDDTDFCVAEVIATTKKSSVDCNSTKRYSSSLNADVHSVDYFYTKSNDILSPFLTELLCVIMVLKEYSGLYTYIIPPNQMCDSKIYHFRLYRFGQFNDVCIDNYLPLVETKDTTKHRLLGLNNVNVELWLPLLAKACAKFFGSYSALINEMNNLKLWKLFTGSIQQQYDIPKISTTKRQSLLSSAQHTSDLRTSKQLLNNENLYYQLKFSCSNNRALIITRINDEIDTSLDMNQNATLANNNLFQKGIYYIIQQVIQLNRKQDSQSISLLDSAYTYDATRIRQQIHKFCYLQLFNTQRTRPFLYKIEDSITDDYDIERDLNLSKLKDGEFWISYAMLLKYFDTVIICHISSDEFVIDSNRYYLSSTFEWKLLQFHGRWIKGINSGGSCIRKINDKWSHKSQLDIECDYFRQNPQYCICISKINEEFLTQKLVSTPNYRTLTPFMKTGVAPTTLTKTQSKLNNKPATLRSSTDSTLTNKNSLLIKRIQPLPTFERTVLISLTQQAVYPQYANDKNLSLEFCKSPLEYINVQVFRIRSTNASVNPNIRFSMEQLTQVASSGPYINDEEVILVYNIQSDGKYLIIPSIIRSDIERNYLLRIFFDDSLNIYDYWIIQQSVYGNVQVEIPVYEQKRDCSHRHDRKQLR</sequence>
<evidence type="ECO:0000256" key="4">
    <source>
        <dbReference type="ARBA" id="ARBA00022807"/>
    </source>
</evidence>
<evidence type="ECO:0000313" key="9">
    <source>
        <dbReference type="Proteomes" id="UP000682733"/>
    </source>
</evidence>
<evidence type="ECO:0000256" key="2">
    <source>
        <dbReference type="ARBA" id="ARBA00022670"/>
    </source>
</evidence>
<dbReference type="InterPro" id="IPR022682">
    <property type="entry name" value="Calpain_domain_III"/>
</dbReference>
<dbReference type="AlphaFoldDB" id="A0A8S2IHF0"/>
<dbReference type="PROSITE" id="PS50203">
    <property type="entry name" value="CALPAIN_CAT"/>
    <property type="match status" value="1"/>
</dbReference>
<dbReference type="SMART" id="SM00230">
    <property type="entry name" value="CysPc"/>
    <property type="match status" value="1"/>
</dbReference>
<accession>A0A8S2IHF0</accession>
<dbReference type="Gene3D" id="3.90.70.10">
    <property type="entry name" value="Cysteine proteinases"/>
    <property type="match status" value="1"/>
</dbReference>
<organism evidence="8 9">
    <name type="scientific">Didymodactylos carnosus</name>
    <dbReference type="NCBI Taxonomy" id="1234261"/>
    <lineage>
        <taxon>Eukaryota</taxon>
        <taxon>Metazoa</taxon>
        <taxon>Spiralia</taxon>
        <taxon>Gnathifera</taxon>
        <taxon>Rotifera</taxon>
        <taxon>Eurotatoria</taxon>
        <taxon>Bdelloidea</taxon>
        <taxon>Philodinida</taxon>
        <taxon>Philodinidae</taxon>
        <taxon>Didymodactylos</taxon>
    </lineage>
</organism>
<comment type="caution">
    <text evidence="8">The sequence shown here is derived from an EMBL/GenBank/DDBJ whole genome shotgun (WGS) entry which is preliminary data.</text>
</comment>
<dbReference type="Gene3D" id="2.60.120.380">
    <property type="match status" value="1"/>
</dbReference>
<evidence type="ECO:0000313" key="7">
    <source>
        <dbReference type="EMBL" id="CAF0984500.1"/>
    </source>
</evidence>
<keyword evidence="2" id="KW-0645">Protease</keyword>
<evidence type="ECO:0000256" key="3">
    <source>
        <dbReference type="ARBA" id="ARBA00022801"/>
    </source>
</evidence>
<evidence type="ECO:0000259" key="6">
    <source>
        <dbReference type="PROSITE" id="PS50203"/>
    </source>
</evidence>
<dbReference type="EMBL" id="CAJNOK010005798">
    <property type="protein sequence ID" value="CAF0984500.1"/>
    <property type="molecule type" value="Genomic_DNA"/>
</dbReference>
<dbReference type="Proteomes" id="UP000682733">
    <property type="component" value="Unassembled WGS sequence"/>
</dbReference>
<dbReference type="InterPro" id="IPR038765">
    <property type="entry name" value="Papain-like_cys_pep_sf"/>
</dbReference>
<evidence type="ECO:0000313" key="8">
    <source>
        <dbReference type="EMBL" id="CAF3754859.1"/>
    </source>
</evidence>
<comment type="caution">
    <text evidence="5">Lacks conserved residue(s) required for the propagation of feature annotation.</text>
</comment>
<dbReference type="InterPro" id="IPR022684">
    <property type="entry name" value="Calpain_cysteine_protease"/>
</dbReference>
<dbReference type="GO" id="GO:0004198">
    <property type="term" value="F:calcium-dependent cysteine-type endopeptidase activity"/>
    <property type="evidence" value="ECO:0007669"/>
    <property type="project" value="InterPro"/>
</dbReference>
<comment type="similarity">
    <text evidence="1">Belongs to the peptidase C2 family.</text>
</comment>
<feature type="domain" description="Calpain catalytic" evidence="6">
    <location>
        <begin position="31"/>
        <end position="454"/>
    </location>
</feature>
<dbReference type="InterPro" id="IPR036213">
    <property type="entry name" value="Calpain_III_sf"/>
</dbReference>
<protein>
    <recommendedName>
        <fullName evidence="6">Calpain catalytic domain-containing protein</fullName>
    </recommendedName>
</protein>
<reference evidence="8" key="1">
    <citation type="submission" date="2021-02" db="EMBL/GenBank/DDBJ databases">
        <authorList>
            <person name="Nowell W R."/>
        </authorList>
    </citation>
    <scope>NUCLEOTIDE SEQUENCE</scope>
</reference>
<dbReference type="PANTHER" id="PTHR10183">
    <property type="entry name" value="CALPAIN"/>
    <property type="match status" value="1"/>
</dbReference>
<name>A0A8S2IHF0_9BILA</name>
<dbReference type="SUPFAM" id="SSF49758">
    <property type="entry name" value="Calpain large subunit, middle domain (domain III)"/>
    <property type="match status" value="2"/>
</dbReference>
<dbReference type="PANTHER" id="PTHR10183:SF379">
    <property type="entry name" value="CALPAIN-5"/>
    <property type="match status" value="1"/>
</dbReference>
<proteinExistence type="inferred from homology"/>
<dbReference type="Pfam" id="PF00648">
    <property type="entry name" value="Peptidase_C2"/>
    <property type="match status" value="1"/>
</dbReference>
<dbReference type="EMBL" id="CAJOBA010005805">
    <property type="protein sequence ID" value="CAF3754859.1"/>
    <property type="molecule type" value="Genomic_DNA"/>
</dbReference>
<keyword evidence="4" id="KW-0788">Thiol protease</keyword>